<proteinExistence type="predicted"/>
<dbReference type="InterPro" id="IPR044934">
    <property type="entry name" value="Streptopain_sf"/>
</dbReference>
<organism evidence="1 2">
    <name type="scientific">Dyadobacter fermentans (strain ATCC 700827 / DSM 18053 / CIP 107007 / KCTC 52180 / NS114)</name>
    <dbReference type="NCBI Taxonomy" id="471854"/>
    <lineage>
        <taxon>Bacteria</taxon>
        <taxon>Pseudomonadati</taxon>
        <taxon>Bacteroidota</taxon>
        <taxon>Cytophagia</taxon>
        <taxon>Cytophagales</taxon>
        <taxon>Spirosomataceae</taxon>
        <taxon>Dyadobacter</taxon>
    </lineage>
</organism>
<evidence type="ECO:0000313" key="2">
    <source>
        <dbReference type="Proteomes" id="UP000002011"/>
    </source>
</evidence>
<name>C6W487_DYAFD</name>
<dbReference type="Gene3D" id="3.90.70.50">
    <property type="entry name" value="Peptidase C10, streptopain"/>
    <property type="match status" value="1"/>
</dbReference>
<evidence type="ECO:0000313" key="1">
    <source>
        <dbReference type="EMBL" id="ACT92324.1"/>
    </source>
</evidence>
<dbReference type="InterPro" id="IPR000200">
    <property type="entry name" value="Peptidase_C10"/>
</dbReference>
<dbReference type="STRING" id="471854.Dfer_1075"/>
<dbReference type="GO" id="GO:0008234">
    <property type="term" value="F:cysteine-type peptidase activity"/>
    <property type="evidence" value="ECO:0007669"/>
    <property type="project" value="InterPro"/>
</dbReference>
<dbReference type="KEGG" id="dfe:Dfer_1075"/>
<dbReference type="GO" id="GO:0006508">
    <property type="term" value="P:proteolysis"/>
    <property type="evidence" value="ECO:0007669"/>
    <property type="project" value="InterPro"/>
</dbReference>
<dbReference type="SUPFAM" id="SSF54001">
    <property type="entry name" value="Cysteine proteinases"/>
    <property type="match status" value="1"/>
</dbReference>
<accession>C6W487</accession>
<dbReference type="HOGENOM" id="CLU_1822316_0_0_10"/>
<dbReference type="Proteomes" id="UP000002011">
    <property type="component" value="Chromosome"/>
</dbReference>
<dbReference type="Pfam" id="PF01640">
    <property type="entry name" value="Peptidase_C10"/>
    <property type="match status" value="1"/>
</dbReference>
<dbReference type="EMBL" id="CP001619">
    <property type="protein sequence ID" value="ACT92324.1"/>
    <property type="molecule type" value="Genomic_DNA"/>
</dbReference>
<reference evidence="1 2" key="1">
    <citation type="journal article" date="2009" name="Stand. Genomic Sci.">
        <title>Complete genome sequence of Dyadobacter fermentans type strain (NS114).</title>
        <authorList>
            <person name="Lang E."/>
            <person name="Lapidus A."/>
            <person name="Chertkov O."/>
            <person name="Brettin T."/>
            <person name="Detter J.C."/>
            <person name="Han C."/>
            <person name="Copeland A."/>
            <person name="Glavina Del Rio T."/>
            <person name="Nolan M."/>
            <person name="Chen F."/>
            <person name="Lucas S."/>
            <person name="Tice H."/>
            <person name="Cheng J.F."/>
            <person name="Land M."/>
            <person name="Hauser L."/>
            <person name="Chang Y.J."/>
            <person name="Jeffries C.D."/>
            <person name="Kopitz M."/>
            <person name="Bruce D."/>
            <person name="Goodwin L."/>
            <person name="Pitluck S."/>
            <person name="Ovchinnikova G."/>
            <person name="Pati A."/>
            <person name="Ivanova N."/>
            <person name="Mavrommatis K."/>
            <person name="Chen A."/>
            <person name="Palaniappan K."/>
            <person name="Chain P."/>
            <person name="Bristow J."/>
            <person name="Eisen J.A."/>
            <person name="Markowitz V."/>
            <person name="Hugenholtz P."/>
            <person name="Goker M."/>
            <person name="Rohde M."/>
            <person name="Kyrpides N.C."/>
            <person name="Klenk H.P."/>
        </authorList>
    </citation>
    <scope>NUCLEOTIDE SEQUENCE [LARGE SCALE GENOMIC DNA]</scope>
    <source>
        <strain evidence="2">ATCC 700827 / DSM 18053 / CIP 107007 / KCTC 52180 / NS114</strain>
    </source>
</reference>
<dbReference type="AlphaFoldDB" id="C6W487"/>
<sequence>MFAGSNYNLLGCNTFTLRENIKLAFQAAGYSNSGKRSAFNNVLNEVRSELMSGHPVIMDGTNQFLGFNNWHIWVIAGIQETILHGVVELNGAATCMAWTYNLYYLNWGWEGSSDGWYAGGNFMGGNQNYDTALNVTYGMRK</sequence>
<gene>
    <name evidence="1" type="ordered locus">Dfer_1075</name>
</gene>
<dbReference type="InterPro" id="IPR038765">
    <property type="entry name" value="Papain-like_cys_pep_sf"/>
</dbReference>
<protein>
    <recommendedName>
        <fullName evidence="3">Peptidase C10 streptopain</fullName>
    </recommendedName>
</protein>
<keyword evidence="2" id="KW-1185">Reference proteome</keyword>
<evidence type="ECO:0008006" key="3">
    <source>
        <dbReference type="Google" id="ProtNLM"/>
    </source>
</evidence>